<name>A0A6J4HNQ2_9ACTN</name>
<proteinExistence type="predicted"/>
<evidence type="ECO:0008006" key="2">
    <source>
        <dbReference type="Google" id="ProtNLM"/>
    </source>
</evidence>
<reference evidence="1" key="1">
    <citation type="submission" date="2020-02" db="EMBL/GenBank/DDBJ databases">
        <authorList>
            <person name="Meier V. D."/>
        </authorList>
    </citation>
    <scope>NUCLEOTIDE SEQUENCE</scope>
    <source>
        <strain evidence="1">AVDCRST_MAG57</strain>
    </source>
</reference>
<protein>
    <recommendedName>
        <fullName evidence="2">Camelysin metallo-endopeptidase</fullName>
    </recommendedName>
</protein>
<sequence>MVGAIAAVGAAAAVAGLGTFGEFTESTAPVGTTVGTGVVSIALSQAGDSGSVPFAGGQMLAGDSRTHLVDLVNDGDTALGSVTLTSWASASSILDSDRTNGLQLSVESCSVAWSADGSCSGTERGFYTGPVLVTDRALTGATSLAPGAVDRLRLTVTLPATASGDAFESASSALNFVVTGTQRTGTAR</sequence>
<gene>
    <name evidence="1" type="ORF">AVDCRST_MAG57-915</name>
</gene>
<organism evidence="1">
    <name type="scientific">uncultured Blastococcus sp</name>
    <dbReference type="NCBI Taxonomy" id="217144"/>
    <lineage>
        <taxon>Bacteria</taxon>
        <taxon>Bacillati</taxon>
        <taxon>Actinomycetota</taxon>
        <taxon>Actinomycetes</taxon>
        <taxon>Geodermatophilales</taxon>
        <taxon>Geodermatophilaceae</taxon>
        <taxon>Blastococcus</taxon>
        <taxon>environmental samples</taxon>
    </lineage>
</organism>
<dbReference type="EMBL" id="CADCTI010000086">
    <property type="protein sequence ID" value="CAA9227636.1"/>
    <property type="molecule type" value="Genomic_DNA"/>
</dbReference>
<evidence type="ECO:0000313" key="1">
    <source>
        <dbReference type="EMBL" id="CAA9227636.1"/>
    </source>
</evidence>
<dbReference type="AlphaFoldDB" id="A0A6J4HNQ2"/>
<accession>A0A6J4HNQ2</accession>